<evidence type="ECO:0000313" key="1">
    <source>
        <dbReference type="EMBL" id="BEG97875.1"/>
    </source>
</evidence>
<proteinExistence type="predicted"/>
<protein>
    <recommendedName>
        <fullName evidence="3">MarR family transcriptional regulator</fullName>
    </recommendedName>
</protein>
<accession>A0ABM8IDU0</accession>
<evidence type="ECO:0000313" key="2">
    <source>
        <dbReference type="Proteomes" id="UP001496674"/>
    </source>
</evidence>
<name>A0ABM8IDU0_9BACE</name>
<reference evidence="1 2" key="1">
    <citation type="submission" date="2023-04" db="EMBL/GenBank/DDBJ databases">
        <title>Draft genome sequence of acteroides sedimenti strain YN3PY1.</title>
        <authorList>
            <person name="Yoshida N."/>
        </authorList>
    </citation>
    <scope>NUCLEOTIDE SEQUENCE [LARGE SCALE GENOMIC DNA]</scope>
    <source>
        <strain evidence="1 2">YN3PY1</strain>
    </source>
</reference>
<keyword evidence="2" id="KW-1185">Reference proteome</keyword>
<dbReference type="Proteomes" id="UP001496674">
    <property type="component" value="Chromosome"/>
</dbReference>
<sequence length="205" mass="24724">MVEMQMKVNRQSKECNDLSAFVILLMKVNHTNRVFDYKGEEILCKRGESVISLKNWAKMFNWTIGRTRRFFDRMERLELIEVTPTGKGLNRIRVIDYDELTCRGKNERENLLKSAEEEFELFWELYHEMTEKPKQERKAALKEWKILTAEERRMAIVGIENYANTEDKRYYRKAHSYLRDGSYLNEEGVEMNFYFKGTNHYEPEF</sequence>
<organism evidence="1 2">
    <name type="scientific">Bacteroides sedimenti</name>
    <dbReference type="NCBI Taxonomy" id="2136147"/>
    <lineage>
        <taxon>Bacteria</taxon>
        <taxon>Pseudomonadati</taxon>
        <taxon>Bacteroidota</taxon>
        <taxon>Bacteroidia</taxon>
        <taxon>Bacteroidales</taxon>
        <taxon>Bacteroidaceae</taxon>
        <taxon>Bacteroides</taxon>
    </lineage>
</organism>
<gene>
    <name evidence="1" type="ORF">BSYN_01400</name>
</gene>
<dbReference type="EMBL" id="AP028055">
    <property type="protein sequence ID" value="BEG97875.1"/>
    <property type="molecule type" value="Genomic_DNA"/>
</dbReference>
<evidence type="ECO:0008006" key="3">
    <source>
        <dbReference type="Google" id="ProtNLM"/>
    </source>
</evidence>